<evidence type="ECO:0000256" key="2">
    <source>
        <dbReference type="ARBA" id="ARBA00022801"/>
    </source>
</evidence>
<feature type="domain" description="Carboxyltransferase" evidence="4">
    <location>
        <begin position="5"/>
        <end position="190"/>
    </location>
</feature>
<evidence type="ECO:0000259" key="4">
    <source>
        <dbReference type="SMART" id="SM00796"/>
    </source>
</evidence>
<evidence type="ECO:0000313" key="5">
    <source>
        <dbReference type="EMBL" id="CAB4334784.1"/>
    </source>
</evidence>
<keyword evidence="2" id="KW-0378">Hydrolase</keyword>
<reference evidence="5" key="1">
    <citation type="submission" date="2020-05" db="EMBL/GenBank/DDBJ databases">
        <authorList>
            <person name="Chiriac C."/>
            <person name="Salcher M."/>
            <person name="Ghai R."/>
            <person name="Kavagutti S V."/>
        </authorList>
    </citation>
    <scope>NUCLEOTIDE SEQUENCE</scope>
</reference>
<dbReference type="Pfam" id="PF02682">
    <property type="entry name" value="CT_C_D"/>
    <property type="match status" value="1"/>
</dbReference>
<keyword evidence="3" id="KW-0067">ATP-binding</keyword>
<dbReference type="GO" id="GO:0016787">
    <property type="term" value="F:hydrolase activity"/>
    <property type="evidence" value="ECO:0007669"/>
    <property type="project" value="UniProtKB-KW"/>
</dbReference>
<dbReference type="InterPro" id="IPR029000">
    <property type="entry name" value="Cyclophilin-like_dom_sf"/>
</dbReference>
<dbReference type="InterPro" id="IPR010016">
    <property type="entry name" value="PxpB"/>
</dbReference>
<sequence>MSSHFPVRSCGPNALLIDCGQEFVTAVSTVLMKSAKFVDVIPAEQSVMVMSNSAVDANEVLTLIESSTEKHTGSVGRDIELPMTYDGADLAEAAQLCHVSTHELIALHSEVTYQAIFAGFAPGFIYCTGLPEKLQLPRRAIPRIAVPAGSVAMADIYTAVYPLESPGGWHLLGTTDVVMFDPNRHPESFLSPGDRVRFVATNTQRSGTSPKGSKK</sequence>
<dbReference type="AlphaFoldDB" id="A0A6J5YX70"/>
<dbReference type="PANTHER" id="PTHR34698">
    <property type="entry name" value="5-OXOPROLINASE SUBUNIT B"/>
    <property type="match status" value="1"/>
</dbReference>
<dbReference type="Gene3D" id="2.40.100.10">
    <property type="entry name" value="Cyclophilin-like"/>
    <property type="match status" value="1"/>
</dbReference>
<evidence type="ECO:0000256" key="1">
    <source>
        <dbReference type="ARBA" id="ARBA00022741"/>
    </source>
</evidence>
<organism evidence="5">
    <name type="scientific">freshwater metagenome</name>
    <dbReference type="NCBI Taxonomy" id="449393"/>
    <lineage>
        <taxon>unclassified sequences</taxon>
        <taxon>metagenomes</taxon>
        <taxon>ecological metagenomes</taxon>
    </lineage>
</organism>
<dbReference type="NCBIfam" id="TIGR00370">
    <property type="entry name" value="5-oxoprolinase subunit PxpB"/>
    <property type="match status" value="1"/>
</dbReference>
<proteinExistence type="predicted"/>
<protein>
    <submittedName>
        <fullName evidence="5">Unannotated protein</fullName>
    </submittedName>
</protein>
<gene>
    <name evidence="5" type="ORF">UFOPK3770_00481</name>
</gene>
<name>A0A6J5YX70_9ZZZZ</name>
<dbReference type="GO" id="GO:0005524">
    <property type="term" value="F:ATP binding"/>
    <property type="evidence" value="ECO:0007669"/>
    <property type="project" value="UniProtKB-KW"/>
</dbReference>
<keyword evidence="1" id="KW-0547">Nucleotide-binding</keyword>
<evidence type="ECO:0000256" key="3">
    <source>
        <dbReference type="ARBA" id="ARBA00022840"/>
    </source>
</evidence>
<dbReference type="EMBL" id="CAESAJ010000035">
    <property type="protein sequence ID" value="CAB4334784.1"/>
    <property type="molecule type" value="Genomic_DNA"/>
</dbReference>
<accession>A0A6J5YX70</accession>
<dbReference type="InterPro" id="IPR003833">
    <property type="entry name" value="CT_C_D"/>
</dbReference>
<dbReference type="SUPFAM" id="SSF50891">
    <property type="entry name" value="Cyclophilin-like"/>
    <property type="match status" value="1"/>
</dbReference>
<dbReference type="SMART" id="SM00796">
    <property type="entry name" value="AHS1"/>
    <property type="match status" value="1"/>
</dbReference>
<dbReference type="PANTHER" id="PTHR34698:SF2">
    <property type="entry name" value="5-OXOPROLINASE SUBUNIT B"/>
    <property type="match status" value="1"/>
</dbReference>